<dbReference type="PANTHER" id="PTHR43628:SF1">
    <property type="entry name" value="CHITIN SYNTHASE REGULATORY FACTOR 2-RELATED"/>
    <property type="match status" value="1"/>
</dbReference>
<dbReference type="KEGG" id="ahk:NCTC10172_01338"/>
<dbReference type="InterPro" id="IPR006597">
    <property type="entry name" value="Sel1-like"/>
</dbReference>
<organism evidence="1 2">
    <name type="scientific">Acholeplasma hippikon</name>
    <dbReference type="NCBI Taxonomy" id="264636"/>
    <lineage>
        <taxon>Bacteria</taxon>
        <taxon>Bacillati</taxon>
        <taxon>Mycoplasmatota</taxon>
        <taxon>Mollicutes</taxon>
        <taxon>Acholeplasmatales</taxon>
        <taxon>Acholeplasmataceae</taxon>
        <taxon>Acholeplasma</taxon>
    </lineage>
</organism>
<dbReference type="AlphaFoldDB" id="A0A449BLF5"/>
<dbReference type="PANTHER" id="PTHR43628">
    <property type="entry name" value="ACTIVATOR OF C KINASE PROTEIN 1-RELATED"/>
    <property type="match status" value="1"/>
</dbReference>
<dbReference type="Proteomes" id="UP000290909">
    <property type="component" value="Chromosome"/>
</dbReference>
<protein>
    <submittedName>
        <fullName evidence="1">Sel1 repeat</fullName>
    </submittedName>
</protein>
<dbReference type="InterPro" id="IPR052945">
    <property type="entry name" value="Mitotic_Regulator"/>
</dbReference>
<dbReference type="STRING" id="1408416.GCA_000702765_00501"/>
<keyword evidence="2" id="KW-1185">Reference proteome</keyword>
<dbReference type="RefSeq" id="WP_035368741.1">
    <property type="nucleotide sequence ID" value="NZ_LR215050.1"/>
</dbReference>
<sequence length="280" mass="32853">MVRLKQALTYFKDKKYDKAYHLFLELANEGMMEAYFYLGIFYRLGLFVKENQKEGFKWFLKAAENGHPRAQYVVASSYYHLNGSYDGLADEIIEHYEVKEKADSMYYQKLHFFDYNGVGVNYDIHQALYWAEKAKASGVIDAEELILFLSEFVAYEDDKIRVYNDTLSSRIEETHDLAHLDKKYKEAYERYLKLDEEIKVKYKTMNPLHIDLFKVLDNAGNDDAEIEALNGNLDAAIYLGVIYELGFEIKPNTTKAVKWYKKAVELGSDYAEKRLKKLMR</sequence>
<evidence type="ECO:0000313" key="2">
    <source>
        <dbReference type="Proteomes" id="UP000290909"/>
    </source>
</evidence>
<gene>
    <name evidence="1" type="ORF">NCTC10172_01338</name>
</gene>
<evidence type="ECO:0000313" key="1">
    <source>
        <dbReference type="EMBL" id="VEU83263.1"/>
    </source>
</evidence>
<dbReference type="InterPro" id="IPR011990">
    <property type="entry name" value="TPR-like_helical_dom_sf"/>
</dbReference>
<reference evidence="1 2" key="1">
    <citation type="submission" date="2019-01" db="EMBL/GenBank/DDBJ databases">
        <authorList>
            <consortium name="Pathogen Informatics"/>
        </authorList>
    </citation>
    <scope>NUCLEOTIDE SEQUENCE [LARGE SCALE GENOMIC DNA]</scope>
    <source>
        <strain evidence="1 2">NCTC10172</strain>
    </source>
</reference>
<name>A0A449BLF5_9MOLU</name>
<dbReference type="Gene3D" id="1.25.40.10">
    <property type="entry name" value="Tetratricopeptide repeat domain"/>
    <property type="match status" value="2"/>
</dbReference>
<dbReference type="Pfam" id="PF08238">
    <property type="entry name" value="Sel1"/>
    <property type="match status" value="5"/>
</dbReference>
<proteinExistence type="predicted"/>
<dbReference type="EMBL" id="LR215050">
    <property type="protein sequence ID" value="VEU83263.1"/>
    <property type="molecule type" value="Genomic_DNA"/>
</dbReference>
<accession>A0A449BLF5</accession>
<dbReference type="SUPFAM" id="SSF81901">
    <property type="entry name" value="HCP-like"/>
    <property type="match status" value="1"/>
</dbReference>
<dbReference type="SMART" id="SM00671">
    <property type="entry name" value="SEL1"/>
    <property type="match status" value="2"/>
</dbReference>